<dbReference type="Proteomes" id="UP000326950">
    <property type="component" value="Unassembled WGS sequence"/>
</dbReference>
<feature type="chain" id="PRO_5025021080" evidence="1">
    <location>
        <begin position="18"/>
        <end position="153"/>
    </location>
</feature>
<gene>
    <name evidence="2" type="ORF">BDV40DRAFT_174366</name>
</gene>
<proteinExistence type="predicted"/>
<dbReference type="OrthoDB" id="5430620at2759"/>
<organism evidence="2 3">
    <name type="scientific">Aspergillus tamarii</name>
    <dbReference type="NCBI Taxonomy" id="41984"/>
    <lineage>
        <taxon>Eukaryota</taxon>
        <taxon>Fungi</taxon>
        <taxon>Dikarya</taxon>
        <taxon>Ascomycota</taxon>
        <taxon>Pezizomycotina</taxon>
        <taxon>Eurotiomycetes</taxon>
        <taxon>Eurotiomycetidae</taxon>
        <taxon>Eurotiales</taxon>
        <taxon>Aspergillaceae</taxon>
        <taxon>Aspergillus</taxon>
        <taxon>Aspergillus subgen. Circumdati</taxon>
    </lineage>
</organism>
<keyword evidence="3" id="KW-1185">Reference proteome</keyword>
<evidence type="ECO:0000256" key="1">
    <source>
        <dbReference type="SAM" id="SignalP"/>
    </source>
</evidence>
<evidence type="ECO:0000313" key="2">
    <source>
        <dbReference type="EMBL" id="KAE8161897.1"/>
    </source>
</evidence>
<evidence type="ECO:0000313" key="3">
    <source>
        <dbReference type="Proteomes" id="UP000326950"/>
    </source>
</evidence>
<keyword evidence="1" id="KW-0732">Signal</keyword>
<protein>
    <submittedName>
        <fullName evidence="2">Uncharacterized protein</fullName>
    </submittedName>
</protein>
<dbReference type="AlphaFoldDB" id="A0A5N6UTC9"/>
<dbReference type="EMBL" id="ML738636">
    <property type="protein sequence ID" value="KAE8161897.1"/>
    <property type="molecule type" value="Genomic_DNA"/>
</dbReference>
<feature type="signal peptide" evidence="1">
    <location>
        <begin position="1"/>
        <end position="17"/>
    </location>
</feature>
<reference evidence="2 3" key="1">
    <citation type="submission" date="2019-04" db="EMBL/GenBank/DDBJ databases">
        <title>Friends and foes A comparative genomics study of 23 Aspergillus species from section Flavi.</title>
        <authorList>
            <consortium name="DOE Joint Genome Institute"/>
            <person name="Kjaerbolling I."/>
            <person name="Vesth T."/>
            <person name="Frisvad J.C."/>
            <person name="Nybo J.L."/>
            <person name="Theobald S."/>
            <person name="Kildgaard S."/>
            <person name="Isbrandt T."/>
            <person name="Kuo A."/>
            <person name="Sato A."/>
            <person name="Lyhne E.K."/>
            <person name="Kogle M.E."/>
            <person name="Wiebenga A."/>
            <person name="Kun R.S."/>
            <person name="Lubbers R.J."/>
            <person name="Makela M.R."/>
            <person name="Barry K."/>
            <person name="Chovatia M."/>
            <person name="Clum A."/>
            <person name="Daum C."/>
            <person name="Haridas S."/>
            <person name="He G."/>
            <person name="LaButti K."/>
            <person name="Lipzen A."/>
            <person name="Mondo S."/>
            <person name="Riley R."/>
            <person name="Salamov A."/>
            <person name="Simmons B.A."/>
            <person name="Magnuson J.K."/>
            <person name="Henrissat B."/>
            <person name="Mortensen U.H."/>
            <person name="Larsen T.O."/>
            <person name="Devries R.P."/>
            <person name="Grigoriev I.V."/>
            <person name="Machida M."/>
            <person name="Baker S.E."/>
            <person name="Andersen M.R."/>
        </authorList>
    </citation>
    <scope>NUCLEOTIDE SEQUENCE [LARGE SCALE GENOMIC DNA]</scope>
    <source>
        <strain evidence="2 3">CBS 117626</strain>
    </source>
</reference>
<sequence length="153" mass="16237">MKFTLAAASTFFTAALAATLPKSFTLVADGGNTVLTDNTHAIVDFKQANSLEILRLQSADGATITFTQQGLPPTAWQNLFAIEGKSEPLGLTIPHSGATPTGAVLNAWGITEDGYLTFQGQNSFGLSADKKQVYFLGNDSSIPKVSLWVKDLN</sequence>
<name>A0A5N6UTC9_ASPTM</name>
<accession>A0A5N6UTC9</accession>